<evidence type="ECO:0000313" key="3">
    <source>
        <dbReference type="Proteomes" id="UP000791080"/>
    </source>
</evidence>
<keyword evidence="3" id="KW-1185">Reference proteome</keyword>
<name>A0ABT1JJR6_ACTCY</name>
<feature type="compositionally biased region" description="Acidic residues" evidence="1">
    <location>
        <begin position="9"/>
        <end position="20"/>
    </location>
</feature>
<feature type="compositionally biased region" description="Low complexity" evidence="1">
    <location>
        <begin position="332"/>
        <end position="348"/>
    </location>
</feature>
<protein>
    <recommendedName>
        <fullName evidence="4">DUF3027 family protein</fullName>
    </recommendedName>
</protein>
<reference evidence="2 3" key="1">
    <citation type="submission" date="2013-07" db="EMBL/GenBank/DDBJ databases">
        <authorList>
            <consortium name="DOE Joint Genome Institute"/>
            <person name="Reeve W."/>
            <person name="Huntemann M."/>
            <person name="Han J."/>
            <person name="Chen A."/>
            <person name="Kyrpides N."/>
            <person name="Mavromatis K."/>
            <person name="Markowitz V."/>
            <person name="Palaniappan K."/>
            <person name="Ivanova N."/>
            <person name="Schaumberg A."/>
            <person name="Pati A."/>
            <person name="Liolios K."/>
            <person name="Nordberg H.P."/>
            <person name="Cantor M.N."/>
            <person name="Hua S.X."/>
            <person name="Woyke T."/>
        </authorList>
    </citation>
    <scope>NUCLEOTIDE SEQUENCE [LARGE SCALE GENOMIC DNA]</scope>
    <source>
        <strain evidence="2 3">DSM 43889</strain>
    </source>
</reference>
<accession>A0ABT1JJR6</accession>
<reference evidence="2 3" key="2">
    <citation type="submission" date="2022-06" db="EMBL/GenBank/DDBJ databases">
        <title>Genomic Encyclopedia of Type Strains, Phase I: the one thousand microbial genomes (KMG-I) project.</title>
        <authorList>
            <person name="Kyrpides N."/>
        </authorList>
    </citation>
    <scope>NUCLEOTIDE SEQUENCE [LARGE SCALE GENOMIC DNA]</scope>
    <source>
        <strain evidence="2 3">DSM 43889</strain>
    </source>
</reference>
<evidence type="ECO:0008006" key="4">
    <source>
        <dbReference type="Google" id="ProtNLM"/>
    </source>
</evidence>
<evidence type="ECO:0000256" key="1">
    <source>
        <dbReference type="SAM" id="MobiDB-lite"/>
    </source>
</evidence>
<dbReference type="Proteomes" id="UP000791080">
    <property type="component" value="Unassembled WGS sequence"/>
</dbReference>
<dbReference type="Pfam" id="PF11228">
    <property type="entry name" value="DUF3027"/>
    <property type="match status" value="1"/>
</dbReference>
<organism evidence="2 3">
    <name type="scientific">Actinoalloteichus caeruleus DSM 43889</name>
    <dbReference type="NCBI Taxonomy" id="1120930"/>
    <lineage>
        <taxon>Bacteria</taxon>
        <taxon>Bacillati</taxon>
        <taxon>Actinomycetota</taxon>
        <taxon>Actinomycetes</taxon>
        <taxon>Pseudonocardiales</taxon>
        <taxon>Pseudonocardiaceae</taxon>
        <taxon>Actinoalloteichus</taxon>
        <taxon>Actinoalloteichus cyanogriseus</taxon>
    </lineage>
</organism>
<dbReference type="InterPro" id="IPR021391">
    <property type="entry name" value="DUF3027"/>
</dbReference>
<evidence type="ECO:0000313" key="2">
    <source>
        <dbReference type="EMBL" id="MCP2332539.1"/>
    </source>
</evidence>
<feature type="region of interest" description="Disordered" evidence="1">
    <location>
        <begin position="272"/>
        <end position="377"/>
    </location>
</feature>
<comment type="caution">
    <text evidence="2">The sequence shown here is derived from an EMBL/GenBank/DDBJ whole genome shotgun (WGS) entry which is preliminary data.</text>
</comment>
<proteinExistence type="predicted"/>
<dbReference type="RefSeq" id="WP_026417508.1">
    <property type="nucleotide sequence ID" value="NZ_AUBJ02000001.1"/>
</dbReference>
<feature type="compositionally biased region" description="Polar residues" evidence="1">
    <location>
        <begin position="305"/>
        <end position="319"/>
    </location>
</feature>
<sequence length="377" mass="38565">MSTPTPYDADVDTASDQEEPVEAREPAPELAAAVDLAWEAAQQEAGSEVVGQHVDVLAEDDSAATHLFAATHPGYVGWRWAVTLAHAGPGSPVTVSEVVLLPGPDALVAPEWLPWDQRVRAGDLGVGDLLPTPADDPRLVPGYLASDDPAIEDVARELGLGRHRVLGRHGRVEIAERWVSGEFGPDSDMAKSAPGNCGTCGFYLPLDGSLGAAFGACGNELAPADSRVVHVEYGCGAHSEAEGGGTSPVPIAEVVYDDAGVDLIPVGTVNRIAEGERRPTKTSAGPAAAGEPSDPAPELAGPTAPASQDEGTPDTTTAGSPVADGAGEAHGEGAAAGNAPADAEAPAPVDERDQEETAPAPRARRRRRSSPGSGQQR</sequence>
<feature type="region of interest" description="Disordered" evidence="1">
    <location>
        <begin position="1"/>
        <end position="28"/>
    </location>
</feature>
<dbReference type="EMBL" id="AUBJ02000001">
    <property type="protein sequence ID" value="MCP2332539.1"/>
    <property type="molecule type" value="Genomic_DNA"/>
</dbReference>
<gene>
    <name evidence="2" type="ORF">G443_002809</name>
</gene>